<evidence type="ECO:0000313" key="1">
    <source>
        <dbReference type="EMBL" id="SLM46542.1"/>
    </source>
</evidence>
<reference evidence="1 2" key="1">
    <citation type="submission" date="2017-03" db="EMBL/GenBank/DDBJ databases">
        <authorList>
            <person name="Afonso C.L."/>
            <person name="Miller P.J."/>
            <person name="Scott M.A."/>
            <person name="Spackman E."/>
            <person name="Goraichik I."/>
            <person name="Dimitrov K.M."/>
            <person name="Suarez D.L."/>
            <person name="Swayne D.E."/>
        </authorList>
    </citation>
    <scope>NUCLEOTIDE SEQUENCE [LARGE SCALE GENOMIC DNA]</scope>
    <source>
        <strain evidence="1">Genome sequencing of Nitrospira japonica strain NJ11</strain>
    </source>
</reference>
<proteinExistence type="predicted"/>
<name>A0A1W1I0N5_9BACT</name>
<sequence length="70" mass="8074">MRTIWFMRDVYLKRGDFLSFGYLLSSYGFGIPLGGHSKCLTGLFRCHWNEPSLGICPFNRIIFPVISVIQ</sequence>
<gene>
    <name evidence="1" type="ORF">NSJP_0370</name>
</gene>
<dbReference type="STRING" id="1325564.NSJP_0370"/>
<evidence type="ECO:0000313" key="2">
    <source>
        <dbReference type="Proteomes" id="UP000192042"/>
    </source>
</evidence>
<dbReference type="Proteomes" id="UP000192042">
    <property type="component" value="Chromosome I"/>
</dbReference>
<accession>A0A1W1I0N5</accession>
<keyword evidence="2" id="KW-1185">Reference proteome</keyword>
<protein>
    <submittedName>
        <fullName evidence="1">Uncharacterized protein</fullName>
    </submittedName>
</protein>
<dbReference type="AlphaFoldDB" id="A0A1W1I0N5"/>
<dbReference type="KEGG" id="nja:NSJP_0370"/>
<organism evidence="1 2">
    <name type="scientific">Nitrospira japonica</name>
    <dbReference type="NCBI Taxonomy" id="1325564"/>
    <lineage>
        <taxon>Bacteria</taxon>
        <taxon>Pseudomonadati</taxon>
        <taxon>Nitrospirota</taxon>
        <taxon>Nitrospiria</taxon>
        <taxon>Nitrospirales</taxon>
        <taxon>Nitrospiraceae</taxon>
        <taxon>Nitrospira</taxon>
    </lineage>
</organism>
<dbReference type="EMBL" id="LT828648">
    <property type="protein sequence ID" value="SLM46542.1"/>
    <property type="molecule type" value="Genomic_DNA"/>
</dbReference>